<dbReference type="GO" id="GO:0050664">
    <property type="term" value="F:oxidoreductase activity, acting on NAD(P)H, oxygen as acceptor"/>
    <property type="evidence" value="ECO:0007669"/>
    <property type="project" value="TreeGrafter"/>
</dbReference>
<keyword evidence="2" id="KW-0560">Oxidoreductase</keyword>
<comment type="caution">
    <text evidence="3">The sequence shown here is derived from an EMBL/GenBank/DDBJ whole genome shotgun (WGS) entry which is preliminary data.</text>
</comment>
<dbReference type="PANTHER" id="PTHR43008">
    <property type="entry name" value="BENZIL REDUCTASE"/>
    <property type="match status" value="1"/>
</dbReference>
<dbReference type="OrthoDB" id="417891at2759"/>
<accession>A0A9N9VJA7</accession>
<dbReference type="Gene3D" id="3.40.50.720">
    <property type="entry name" value="NAD(P)-binding Rossmann-like Domain"/>
    <property type="match status" value="1"/>
</dbReference>
<reference evidence="3" key="1">
    <citation type="submission" date="2021-10" db="EMBL/GenBank/DDBJ databases">
        <authorList>
            <person name="Piombo E."/>
        </authorList>
    </citation>
    <scope>NUCLEOTIDE SEQUENCE</scope>
</reference>
<evidence type="ECO:0000313" key="3">
    <source>
        <dbReference type="EMBL" id="CAH0024379.1"/>
    </source>
</evidence>
<dbReference type="GO" id="GO:0016616">
    <property type="term" value="F:oxidoreductase activity, acting on the CH-OH group of donors, NAD or NADP as acceptor"/>
    <property type="evidence" value="ECO:0007669"/>
    <property type="project" value="UniProtKB-ARBA"/>
</dbReference>
<evidence type="ECO:0000256" key="2">
    <source>
        <dbReference type="ARBA" id="ARBA00023002"/>
    </source>
</evidence>
<proteinExistence type="inferred from homology"/>
<comment type="similarity">
    <text evidence="1">Belongs to the short-chain dehydrogenases/reductases (SDR) family.</text>
</comment>
<dbReference type="InterPro" id="IPR002347">
    <property type="entry name" value="SDR_fam"/>
</dbReference>
<dbReference type="PRINTS" id="PR00081">
    <property type="entry name" value="GDHRDH"/>
</dbReference>
<name>A0A9N9VJA7_9HYPO</name>
<evidence type="ECO:0000313" key="4">
    <source>
        <dbReference type="Proteomes" id="UP000696573"/>
    </source>
</evidence>
<dbReference type="Proteomes" id="UP000696573">
    <property type="component" value="Unassembled WGS sequence"/>
</dbReference>
<dbReference type="EMBL" id="CABFNQ020000695">
    <property type="protein sequence ID" value="CAH0024379.1"/>
    <property type="molecule type" value="Genomic_DNA"/>
</dbReference>
<protein>
    <submittedName>
        <fullName evidence="3">Uncharacterized protein</fullName>
    </submittedName>
</protein>
<organism evidence="3 4">
    <name type="scientific">Clonostachys rhizophaga</name>
    <dbReference type="NCBI Taxonomy" id="160324"/>
    <lineage>
        <taxon>Eukaryota</taxon>
        <taxon>Fungi</taxon>
        <taxon>Dikarya</taxon>
        <taxon>Ascomycota</taxon>
        <taxon>Pezizomycotina</taxon>
        <taxon>Sordariomycetes</taxon>
        <taxon>Hypocreomycetidae</taxon>
        <taxon>Hypocreales</taxon>
        <taxon>Bionectriaceae</taxon>
        <taxon>Clonostachys</taxon>
    </lineage>
</organism>
<dbReference type="AlphaFoldDB" id="A0A9N9VJA7"/>
<dbReference type="SUPFAM" id="SSF51735">
    <property type="entry name" value="NAD(P)-binding Rossmann-fold domains"/>
    <property type="match status" value="1"/>
</dbReference>
<dbReference type="Pfam" id="PF13561">
    <property type="entry name" value="adh_short_C2"/>
    <property type="match status" value="1"/>
</dbReference>
<evidence type="ECO:0000256" key="1">
    <source>
        <dbReference type="ARBA" id="ARBA00006484"/>
    </source>
</evidence>
<keyword evidence="4" id="KW-1185">Reference proteome</keyword>
<dbReference type="PANTHER" id="PTHR43008:SF4">
    <property type="entry name" value="CHAIN DEHYDROGENASE, PUTATIVE (AFU_ORTHOLOGUE AFUA_4G08710)-RELATED"/>
    <property type="match status" value="1"/>
</dbReference>
<dbReference type="InterPro" id="IPR036291">
    <property type="entry name" value="NAD(P)-bd_dom_sf"/>
</dbReference>
<gene>
    <name evidence="3" type="ORF">CRHIZ90672A_00018376</name>
</gene>
<sequence>MGGNVAVLDIQDRPVPGFEQLAPRYNAKAHYFKANVVDQASLTEGFNKALAALGHIDGCIPAPGVVIDKPFVDQTWEELTRIQEINVRGTFFIVQLIVKQLIEQGTPGSIVLLASQCSHIALPGLRMAADNASKGAILMLAKALGVELAKHNIRVNSISPGFVDSDMMQAVRATNNKREGDQVILAPPLKRLSTQNDLTPALVYLLSDASRHITATDLLITGGLHAGTIDGVISHES</sequence>